<evidence type="ECO:0000256" key="8">
    <source>
        <dbReference type="PIRSR" id="PIRSR601382-3"/>
    </source>
</evidence>
<evidence type="ECO:0000256" key="3">
    <source>
        <dbReference type="ARBA" id="ARBA00007658"/>
    </source>
</evidence>
<dbReference type="InterPro" id="IPR036026">
    <property type="entry name" value="Seven-hairpin_glycosidases"/>
</dbReference>
<feature type="active site" evidence="6">
    <location>
        <position position="496"/>
    </location>
</feature>
<dbReference type="GO" id="GO:0005783">
    <property type="term" value="C:endoplasmic reticulum"/>
    <property type="evidence" value="ECO:0007669"/>
    <property type="project" value="TreeGrafter"/>
</dbReference>
<dbReference type="AlphaFoldDB" id="A0AAV9MXN6"/>
<keyword evidence="12" id="KW-1185">Reference proteome</keyword>
<dbReference type="EMBL" id="JAVRRD010000030">
    <property type="protein sequence ID" value="KAK5046387.1"/>
    <property type="molecule type" value="Genomic_DNA"/>
</dbReference>
<dbReference type="InterPro" id="IPR050749">
    <property type="entry name" value="Glycosyl_Hydrolase_47"/>
</dbReference>
<keyword evidence="5 8" id="KW-1015">Disulfide bond</keyword>
<keyword evidence="7" id="KW-0106">Calcium</keyword>
<keyword evidence="10" id="KW-0812">Transmembrane</keyword>
<proteinExistence type="inferred from homology"/>
<dbReference type="Gene3D" id="1.50.10.10">
    <property type="match status" value="1"/>
</dbReference>
<comment type="cofactor">
    <cofactor evidence="1 7">
        <name>Ca(2+)</name>
        <dbReference type="ChEBI" id="CHEBI:29108"/>
    </cofactor>
</comment>
<keyword evidence="7" id="KW-0479">Metal-binding</keyword>
<feature type="transmembrane region" description="Helical" evidence="10">
    <location>
        <begin position="12"/>
        <end position="28"/>
    </location>
</feature>
<keyword evidence="4 9" id="KW-0378">Hydrolase</keyword>
<organism evidence="11 12">
    <name type="scientific">Exophiala bonariae</name>
    <dbReference type="NCBI Taxonomy" id="1690606"/>
    <lineage>
        <taxon>Eukaryota</taxon>
        <taxon>Fungi</taxon>
        <taxon>Dikarya</taxon>
        <taxon>Ascomycota</taxon>
        <taxon>Pezizomycotina</taxon>
        <taxon>Eurotiomycetes</taxon>
        <taxon>Chaetothyriomycetidae</taxon>
        <taxon>Chaetothyriales</taxon>
        <taxon>Herpotrichiellaceae</taxon>
        <taxon>Exophiala</taxon>
    </lineage>
</organism>
<feature type="disulfide bond" evidence="8">
    <location>
        <begin position="389"/>
        <end position="418"/>
    </location>
</feature>
<reference evidence="11 12" key="1">
    <citation type="submission" date="2023-08" db="EMBL/GenBank/DDBJ databases">
        <title>Black Yeasts Isolated from many extreme environments.</title>
        <authorList>
            <person name="Coleine C."/>
            <person name="Stajich J.E."/>
            <person name="Selbmann L."/>
        </authorList>
    </citation>
    <scope>NUCLEOTIDE SEQUENCE [LARGE SCALE GENOMIC DNA]</scope>
    <source>
        <strain evidence="11 12">CCFEE 5792</strain>
    </source>
</reference>
<sequence>MLDAVRALPRRWLFVFVAFVSLIFLLFLRSHTPSLGPSIYSPPPKNNDGRFHWADRPARYPLSQLTSLPKGKSKQLPRIQYLFPKESAEQKTVRLARREKIKDAFKKCWASYRSRAWMHDELSPISGRGRDTFGGWAASMVDALDTLWIMDMKYEFNEAVESARQIDFSKSTDDIVNIFETTIRYLGGFLAAYDLSGERTLLDKAIEVGEMLLVAFDTPNHFPITRWSWEKATNFQNAQETPNWMLVSELGSLSLEFTRLSQLTGDLRWYDAIKRITDLFDEQQHKTKLPGMWPVVVNPKDKDLTFDTTFTLGGMSDSLYEYFPKEFTLLGGLDPVYQKLYTDSAASITQHMLFRPMTPQNADILMAGDVKVGDDGSISLEPRNQHLTCFSGGMLALGGRLFSNEEHVQLGQKITKACVWAYHNGPRGVMPEIAHFVPCPSLDKCDWSQEKWEAAVVARQGTDQGGNRKADEIISDRKLPKGFADIDDRRYILRPEAIESVFILYRITGDRAYLEDAWEMFNAIQAITETQYGNAAVSDITGISYDGDGLEKGLPPKQDRMESFWLAETLKYFYLLYSEPDLISLDEYVLNTEAHPLRRPA</sequence>
<evidence type="ECO:0000256" key="1">
    <source>
        <dbReference type="ARBA" id="ARBA00001913"/>
    </source>
</evidence>
<dbReference type="GO" id="GO:0005975">
    <property type="term" value="P:carbohydrate metabolic process"/>
    <property type="evidence" value="ECO:0007669"/>
    <property type="project" value="InterPro"/>
</dbReference>
<feature type="binding site" evidence="7">
    <location>
        <position position="592"/>
    </location>
    <ligand>
        <name>Ca(2+)</name>
        <dbReference type="ChEBI" id="CHEBI:29108"/>
    </ligand>
</feature>
<evidence type="ECO:0000313" key="12">
    <source>
        <dbReference type="Proteomes" id="UP001358417"/>
    </source>
</evidence>
<evidence type="ECO:0000256" key="4">
    <source>
        <dbReference type="ARBA" id="ARBA00022801"/>
    </source>
</evidence>
<dbReference type="Pfam" id="PF01532">
    <property type="entry name" value="Glyco_hydro_47"/>
    <property type="match status" value="1"/>
</dbReference>
<dbReference type="PANTHER" id="PTHR11742:SF89">
    <property type="entry name" value="ALPHA-1,2-MANNOSIDASE"/>
    <property type="match status" value="1"/>
</dbReference>
<dbReference type="SUPFAM" id="SSF48225">
    <property type="entry name" value="Seven-hairpin glycosidases"/>
    <property type="match status" value="1"/>
</dbReference>
<dbReference type="GO" id="GO:0016020">
    <property type="term" value="C:membrane"/>
    <property type="evidence" value="ECO:0007669"/>
    <property type="project" value="InterPro"/>
</dbReference>
<evidence type="ECO:0000256" key="10">
    <source>
        <dbReference type="SAM" id="Phobius"/>
    </source>
</evidence>
<dbReference type="EC" id="3.2.1.-" evidence="9"/>
<evidence type="ECO:0000256" key="2">
    <source>
        <dbReference type="ARBA" id="ARBA00004922"/>
    </source>
</evidence>
<gene>
    <name evidence="11" type="ORF">LTR84_008188</name>
</gene>
<dbReference type="FunFam" id="1.50.10.10:FF:000037">
    <property type="entry name" value="alpha-1,2-Mannosidase"/>
    <property type="match status" value="1"/>
</dbReference>
<name>A0AAV9MXN6_9EURO</name>
<dbReference type="PRINTS" id="PR00747">
    <property type="entry name" value="GLYHDRLASE47"/>
</dbReference>
<feature type="active site" evidence="6">
    <location>
        <position position="317"/>
    </location>
</feature>
<comment type="similarity">
    <text evidence="3 9">Belongs to the glycosyl hydrolase 47 family.</text>
</comment>
<evidence type="ECO:0000256" key="5">
    <source>
        <dbReference type="ARBA" id="ARBA00023157"/>
    </source>
</evidence>
<evidence type="ECO:0000256" key="9">
    <source>
        <dbReference type="RuleBase" id="RU361193"/>
    </source>
</evidence>
<dbReference type="Proteomes" id="UP001358417">
    <property type="component" value="Unassembled WGS sequence"/>
</dbReference>
<comment type="caution">
    <text evidence="11">The sequence shown here is derived from an EMBL/GenBank/DDBJ whole genome shotgun (WGS) entry which is preliminary data.</text>
</comment>
<keyword evidence="10" id="KW-0472">Membrane</keyword>
<dbReference type="RefSeq" id="XP_064701978.1">
    <property type="nucleotide sequence ID" value="XM_064851737.1"/>
</dbReference>
<dbReference type="GO" id="GO:0005509">
    <property type="term" value="F:calcium ion binding"/>
    <property type="evidence" value="ECO:0007669"/>
    <property type="project" value="InterPro"/>
</dbReference>
<evidence type="ECO:0000313" key="11">
    <source>
        <dbReference type="EMBL" id="KAK5046387.1"/>
    </source>
</evidence>
<dbReference type="GO" id="GO:0004571">
    <property type="term" value="F:mannosyl-oligosaccharide 1,2-alpha-mannosidase activity"/>
    <property type="evidence" value="ECO:0007669"/>
    <property type="project" value="InterPro"/>
</dbReference>
<keyword evidence="10" id="KW-1133">Transmembrane helix</keyword>
<feature type="active site" description="Proton donor" evidence="6">
    <location>
        <position position="432"/>
    </location>
</feature>
<evidence type="ECO:0000256" key="7">
    <source>
        <dbReference type="PIRSR" id="PIRSR601382-2"/>
    </source>
</evidence>
<dbReference type="InterPro" id="IPR012341">
    <property type="entry name" value="6hp_glycosidase-like_sf"/>
</dbReference>
<evidence type="ECO:0000256" key="6">
    <source>
        <dbReference type="PIRSR" id="PIRSR601382-1"/>
    </source>
</evidence>
<accession>A0AAV9MXN6</accession>
<feature type="active site" description="Proton donor" evidence="6">
    <location>
        <position position="180"/>
    </location>
</feature>
<keyword evidence="9" id="KW-0326">Glycosidase</keyword>
<dbReference type="PANTHER" id="PTHR11742">
    <property type="entry name" value="MANNOSYL-OLIGOSACCHARIDE ALPHA-1,2-MANNOSIDASE-RELATED"/>
    <property type="match status" value="1"/>
</dbReference>
<dbReference type="GO" id="GO:0036503">
    <property type="term" value="P:ERAD pathway"/>
    <property type="evidence" value="ECO:0007669"/>
    <property type="project" value="UniProtKB-ARBA"/>
</dbReference>
<dbReference type="GeneID" id="89976352"/>
<protein>
    <recommendedName>
        <fullName evidence="9">alpha-1,2-Mannosidase</fullName>
        <ecNumber evidence="9">3.2.1.-</ecNumber>
    </recommendedName>
</protein>
<dbReference type="InterPro" id="IPR001382">
    <property type="entry name" value="Glyco_hydro_47"/>
</dbReference>
<comment type="pathway">
    <text evidence="2">Protein modification; protein glycosylation.</text>
</comment>